<feature type="domain" description="Tail sheath protein Gp18-like" evidence="1">
    <location>
        <begin position="50"/>
        <end position="91"/>
    </location>
</feature>
<evidence type="ECO:0000259" key="1">
    <source>
        <dbReference type="Pfam" id="PF22671"/>
    </source>
</evidence>
<dbReference type="HOGENOM" id="CLU_1377343_0_0_6"/>
<evidence type="ECO:0000313" key="3">
    <source>
        <dbReference type="Proteomes" id="UP000001932"/>
    </source>
</evidence>
<dbReference type="EMBL" id="AP008232">
    <property type="protein sequence ID" value="BAE75137.1"/>
    <property type="molecule type" value="Genomic_DNA"/>
</dbReference>
<dbReference type="STRING" id="343509.SG1862"/>
<accession>Q2NRT8</accession>
<proteinExistence type="predicted"/>
<keyword evidence="3" id="KW-1185">Reference proteome</keyword>
<dbReference type="InterPro" id="IPR052042">
    <property type="entry name" value="Tail_sheath_structural"/>
</dbReference>
<name>Q2NRT8_SODGM</name>
<dbReference type="InterPro" id="IPR054564">
    <property type="entry name" value="Gp18_domIII_N"/>
</dbReference>
<organism evidence="2 3">
    <name type="scientific">Sodalis glossinidius (strain morsitans)</name>
    <dbReference type="NCBI Taxonomy" id="343509"/>
    <lineage>
        <taxon>Bacteria</taxon>
        <taxon>Pseudomonadati</taxon>
        <taxon>Pseudomonadota</taxon>
        <taxon>Gammaproteobacteria</taxon>
        <taxon>Enterobacterales</taxon>
        <taxon>Bruguierivoracaceae</taxon>
        <taxon>Sodalis</taxon>
    </lineage>
</organism>
<gene>
    <name evidence="2" type="ordered locus">SG1862</name>
</gene>
<sequence length="198" mass="20280">MDDGVIEVKAYADTLMKAHLNHADPHPQYAPKASPVFTGTPIAPTAKTFPLNTPVLLTDVLDASGKAGNKGTLARALDAIAAQAKPVTVVVCVPQGKTEAETTTHIIGGVTAEGKKTGIKALLAAQGQLGVKPRILGVLGHDTQAVAAELLAAAQRLRAKIDEQTGAGIKPCPMSALMASPASARMCSGICRTQALTC</sequence>
<dbReference type="AlphaFoldDB" id="Q2NRT8"/>
<dbReference type="Pfam" id="PF22671">
    <property type="entry name" value="Gp18_domIII_N"/>
    <property type="match status" value="1"/>
</dbReference>
<dbReference type="eggNOG" id="COG3497">
    <property type="taxonomic scope" value="Bacteria"/>
</dbReference>
<evidence type="ECO:0000313" key="2">
    <source>
        <dbReference type="EMBL" id="BAE75137.1"/>
    </source>
</evidence>
<dbReference type="Proteomes" id="UP000001932">
    <property type="component" value="Chromosome"/>
</dbReference>
<dbReference type="PANTHER" id="PTHR35861:SF1">
    <property type="entry name" value="PHAGE TAIL SHEATH PROTEIN"/>
    <property type="match status" value="1"/>
</dbReference>
<protein>
    <submittedName>
        <fullName evidence="2">Phage major tail sheath protein</fullName>
    </submittedName>
</protein>
<reference evidence="2 3" key="1">
    <citation type="journal article" date="2006" name="Genome Res.">
        <title>Massive genome erosion and functional adaptations provide insights into the symbiotic lifestyle of Sodalis glossinidius in the tsetse host.</title>
        <authorList>
            <person name="Toh H."/>
            <person name="Weiss B.L."/>
            <person name="Perkin S.A.H."/>
            <person name="Yamashita A."/>
            <person name="Oshima K."/>
            <person name="Hattori M."/>
            <person name="Aksoy S."/>
        </authorList>
    </citation>
    <scope>NUCLEOTIDE SEQUENCE [LARGE SCALE GENOMIC DNA]</scope>
    <source>
        <strain evidence="3">morsitans</strain>
    </source>
</reference>
<dbReference type="PANTHER" id="PTHR35861">
    <property type="match status" value="1"/>
</dbReference>
<dbReference type="KEGG" id="sgl:SG1862"/>